<sequence>MALFYLLGNVKAVIKYFWAVCEKPIAKRVDFNIMLFVRVYSKPKVMYK</sequence>
<proteinExistence type="predicted"/>
<accession>A0A916QAI2</accession>
<gene>
    <name evidence="1" type="ORF">PRECH8_04610</name>
</gene>
<evidence type="ECO:0000313" key="1">
    <source>
        <dbReference type="EMBL" id="GFR37165.1"/>
    </source>
</evidence>
<dbReference type="EMBL" id="BMAQ01000003">
    <property type="protein sequence ID" value="GFR37165.1"/>
    <property type="molecule type" value="Genomic_DNA"/>
</dbReference>
<keyword evidence="2" id="KW-1185">Reference proteome</keyword>
<name>A0A916QAI2_9BACL</name>
<dbReference type="Proteomes" id="UP000654993">
    <property type="component" value="Unassembled WGS sequence"/>
</dbReference>
<evidence type="ECO:0000313" key="2">
    <source>
        <dbReference type="Proteomes" id="UP000654993"/>
    </source>
</evidence>
<dbReference type="AlphaFoldDB" id="A0A916QAI2"/>
<comment type="caution">
    <text evidence="1">The sequence shown here is derived from an EMBL/GenBank/DDBJ whole genome shotgun (WGS) entry which is preliminary data.</text>
</comment>
<reference evidence="1" key="2">
    <citation type="journal article" date="2021" name="Data Brief">
        <title>Draft genome sequence data of the facultative, thermophilic, xylanolytic bacterium Paenibacillus sp. strain DA-C8.</title>
        <authorList>
            <person name="Chhe C."/>
            <person name="Uke A."/>
            <person name="Baramee S."/>
            <person name="Ungkulpasvich U."/>
            <person name="Tachaapaikoon C."/>
            <person name="Pason P."/>
            <person name="Waeonukul R."/>
            <person name="Ratanakhanokchai K."/>
            <person name="Kosugi A."/>
        </authorList>
    </citation>
    <scope>NUCLEOTIDE SEQUENCE</scope>
    <source>
        <strain evidence="1">DA-C8</strain>
    </source>
</reference>
<reference evidence="1" key="1">
    <citation type="submission" date="2020-08" db="EMBL/GenBank/DDBJ databases">
        <authorList>
            <person name="Uke A."/>
            <person name="Chhe C."/>
            <person name="Baramee S."/>
            <person name="Kosugi A."/>
        </authorList>
    </citation>
    <scope>NUCLEOTIDE SEQUENCE</scope>
    <source>
        <strain evidence="1">DA-C8</strain>
    </source>
</reference>
<organism evidence="1 2">
    <name type="scientific">Insulibacter thermoxylanivorax</name>
    <dbReference type="NCBI Taxonomy" id="2749268"/>
    <lineage>
        <taxon>Bacteria</taxon>
        <taxon>Bacillati</taxon>
        <taxon>Bacillota</taxon>
        <taxon>Bacilli</taxon>
        <taxon>Bacillales</taxon>
        <taxon>Paenibacillaceae</taxon>
        <taxon>Insulibacter</taxon>
    </lineage>
</organism>
<protein>
    <submittedName>
        <fullName evidence="1">Uncharacterized protein</fullName>
    </submittedName>
</protein>